<comment type="caution">
    <text evidence="2">The sequence shown here is derived from an EMBL/GenBank/DDBJ whole genome shotgun (WGS) entry which is preliminary data.</text>
</comment>
<dbReference type="AlphaFoldDB" id="A0AAD4I1I4"/>
<name>A0AAD4I1I4_9PEZI</name>
<organism evidence="2 3">
    <name type="scientific">Staphylotrichum longicolle</name>
    <dbReference type="NCBI Taxonomy" id="669026"/>
    <lineage>
        <taxon>Eukaryota</taxon>
        <taxon>Fungi</taxon>
        <taxon>Dikarya</taxon>
        <taxon>Ascomycota</taxon>
        <taxon>Pezizomycotina</taxon>
        <taxon>Sordariomycetes</taxon>
        <taxon>Sordariomycetidae</taxon>
        <taxon>Sordariales</taxon>
        <taxon>Chaetomiaceae</taxon>
        <taxon>Staphylotrichum</taxon>
    </lineage>
</organism>
<evidence type="ECO:0000256" key="1">
    <source>
        <dbReference type="SAM" id="SignalP"/>
    </source>
</evidence>
<accession>A0AAD4I1I4</accession>
<feature type="signal peptide" evidence="1">
    <location>
        <begin position="1"/>
        <end position="18"/>
    </location>
</feature>
<reference evidence="2" key="1">
    <citation type="submission" date="2023-02" db="EMBL/GenBank/DDBJ databases">
        <authorList>
            <person name="Palmer J.M."/>
        </authorList>
    </citation>
    <scope>NUCLEOTIDE SEQUENCE</scope>
    <source>
        <strain evidence="2">FW57</strain>
    </source>
</reference>
<dbReference type="Proteomes" id="UP001197093">
    <property type="component" value="Unassembled WGS sequence"/>
</dbReference>
<evidence type="ECO:0000313" key="3">
    <source>
        <dbReference type="Proteomes" id="UP001197093"/>
    </source>
</evidence>
<proteinExistence type="predicted"/>
<feature type="chain" id="PRO_5042072326" evidence="1">
    <location>
        <begin position="19"/>
        <end position="212"/>
    </location>
</feature>
<gene>
    <name evidence="2" type="ORF">NEMBOFW57_001208</name>
</gene>
<keyword evidence="3" id="KW-1185">Reference proteome</keyword>
<evidence type="ECO:0000313" key="2">
    <source>
        <dbReference type="EMBL" id="KAG7291196.1"/>
    </source>
</evidence>
<sequence length="212" mass="23753">MKFTTLLSLATLSATASADYFFRFSGSSKYPVINNQRLRSNTSAQYFSPGVTPPPHNPADHFNRISVAAPSDPYTILNVVPTNPHPPPVPGYYGLSNRDGVPDAYRLVYTYRLEDEGPLFTYKEFLIIKTPGRCGPNGKTVLRYRPVGGGEWRWFAVKEKTPQGIDKWVPWYIKRSPNNIDILNTWDYEAIELELVEAKGPVNSNAPGGVEE</sequence>
<keyword evidence="1" id="KW-0732">Signal</keyword>
<protein>
    <submittedName>
        <fullName evidence="2">Uncharacterized protein</fullName>
    </submittedName>
</protein>
<dbReference type="EMBL" id="JAHCVI010000001">
    <property type="protein sequence ID" value="KAG7291196.1"/>
    <property type="molecule type" value="Genomic_DNA"/>
</dbReference>